<gene>
    <name evidence="1" type="ORF">SPACI_001100</name>
</gene>
<dbReference type="InterPro" id="IPR029047">
    <property type="entry name" value="HSP70_peptide-bd_sf"/>
</dbReference>
<evidence type="ECO:0000313" key="2">
    <source>
        <dbReference type="Proteomes" id="UP000216052"/>
    </source>
</evidence>
<evidence type="ECO:0000313" key="1">
    <source>
        <dbReference type="EMBL" id="XFO70123.1"/>
    </source>
</evidence>
<name>A0ABZ3IW55_SPOA4</name>
<sequence length="430" mass="46332">MAGQLAVDFGNAYTVLAYWRRASRQAETLYLPGVTRPIPATGAGQRKRVFAAPSLIAYGEAAGECLIGQEAVESNLAERVFHDLQYDVLTGKRVYNLVGGRPLCGHDMARDYLALLLRRAGHALGLGSETALTFTMPLAACKSAAIWQRCRQWLEGTVRQAGFSRLEFIEEPWAAAWGAGMQIKPGEYYLVLSLNDAFIETAMIQAVNQAGGGSKRHIRVISYASDWLLADGDDPALQQAVLAIIRQGLREAASLGVTAEYLTGVVATGSRISAKLPAMVQQLFPAIALHGQRPWTAAACGAVLLTAGLAGCGYLRDRYTLRYLAGNSYQYRELVAQGTFYPSEGPVAECVIRASYDGQREFALWLYRNEDQCVNENNPLILVTALPAVAGQEVIHVKASLDGAGQLVVTAVELASGNAVANRIIAAKLI</sequence>
<dbReference type="InterPro" id="IPR043129">
    <property type="entry name" value="ATPase_NBD"/>
</dbReference>
<dbReference type="SUPFAM" id="SSF100920">
    <property type="entry name" value="Heat shock protein 70kD (HSP70), peptide-binding domain"/>
    <property type="match status" value="1"/>
</dbReference>
<keyword evidence="2" id="KW-1185">Reference proteome</keyword>
<accession>A0ABZ3IW55</accession>
<dbReference type="Proteomes" id="UP000216052">
    <property type="component" value="Chromosome"/>
</dbReference>
<organism evidence="1 2">
    <name type="scientific">Sporomusa acidovorans (strain ATCC 49682 / DSM 3132 / Mol)</name>
    <dbReference type="NCBI Taxonomy" id="1123286"/>
    <lineage>
        <taxon>Bacteria</taxon>
        <taxon>Bacillati</taxon>
        <taxon>Bacillota</taxon>
        <taxon>Negativicutes</taxon>
        <taxon>Selenomonadales</taxon>
        <taxon>Sporomusaceae</taxon>
        <taxon>Sporomusa</taxon>
    </lineage>
</organism>
<dbReference type="RefSeq" id="WP_093796605.1">
    <property type="nucleotide sequence ID" value="NZ_CP155571.1"/>
</dbReference>
<dbReference type="Gene3D" id="3.30.420.40">
    <property type="match status" value="1"/>
</dbReference>
<protein>
    <recommendedName>
        <fullName evidence="3">Competence protein A</fullName>
    </recommendedName>
</protein>
<dbReference type="SUPFAM" id="SSF53067">
    <property type="entry name" value="Actin-like ATPase domain"/>
    <property type="match status" value="1"/>
</dbReference>
<dbReference type="EMBL" id="CP155571">
    <property type="protein sequence ID" value="XFO70123.1"/>
    <property type="molecule type" value="Genomic_DNA"/>
</dbReference>
<evidence type="ECO:0008006" key="3">
    <source>
        <dbReference type="Google" id="ProtNLM"/>
    </source>
</evidence>
<proteinExistence type="predicted"/>
<reference evidence="1" key="1">
    <citation type="submission" date="2024-05" db="EMBL/GenBank/DDBJ databases">
        <title>Isolation and characterization of Sporomusa carbonis sp. nov., a carboxydotrophic hydrogenogen in the genus of Sporomusa isolated from a charcoal burning pile.</title>
        <authorList>
            <person name="Boeer T."/>
            <person name="Rosenbaum F."/>
            <person name="Eysell L."/>
            <person name="Mueller V."/>
            <person name="Daniel R."/>
            <person name="Poehlein A."/>
        </authorList>
    </citation>
    <scope>NUCLEOTIDE SEQUENCE [LARGE SCALE GENOMIC DNA]</scope>
    <source>
        <strain evidence="1">DSM 3132</strain>
    </source>
</reference>